<name>A0ABT8W672_9FLAO</name>
<accession>A0ABT8W672</accession>
<dbReference type="RefSeq" id="WP_303276272.1">
    <property type="nucleotide sequence ID" value="NZ_JAUOEK010000041.1"/>
</dbReference>
<comment type="caution">
    <text evidence="1">The sequence shown here is derived from an EMBL/GenBank/DDBJ whole genome shotgun (WGS) entry which is preliminary data.</text>
</comment>
<dbReference type="Proteomes" id="UP001176883">
    <property type="component" value="Unassembled WGS sequence"/>
</dbReference>
<evidence type="ECO:0000313" key="2">
    <source>
        <dbReference type="Proteomes" id="UP001176883"/>
    </source>
</evidence>
<sequence>MTTNLSSQECEYEEYYQIVDLARKEYSKQNYKEASKNFKLAFTKINFPLGIDLALSLFSANKIKDDLWAGVIAEKLAKGGIPLRYFFKYKKKSWYQKFNSEFEKYNEYYYQNFDTELKVKYFSLIERDAIFTRKTMDWYYGTIEIKAVDAIKEAKAIISELKQLTEKYGFPSEHNMGYNYTRRLNRVGNYTHIHALMIHIYKYGERVYENEIPNFICNGVLRPNFQQTLKQSMGFGHNMGIEHEMKVREKMYNKKKNK</sequence>
<reference evidence="1" key="1">
    <citation type="submission" date="2023-07" db="EMBL/GenBank/DDBJ databases">
        <title>Two novel species in the genus Flavivirga.</title>
        <authorList>
            <person name="Kwon K."/>
        </authorList>
    </citation>
    <scope>NUCLEOTIDE SEQUENCE</scope>
    <source>
        <strain evidence="1">KCTC 52353</strain>
    </source>
</reference>
<gene>
    <name evidence="1" type="ORF">Q4Q35_02135</name>
</gene>
<dbReference type="EMBL" id="JAUOEK010000041">
    <property type="protein sequence ID" value="MDO5968595.1"/>
    <property type="molecule type" value="Genomic_DNA"/>
</dbReference>
<evidence type="ECO:0000313" key="1">
    <source>
        <dbReference type="EMBL" id="MDO5968595.1"/>
    </source>
</evidence>
<organism evidence="1 2">
    <name type="scientific">Flavivirga aquimarina</name>
    <dbReference type="NCBI Taxonomy" id="2027862"/>
    <lineage>
        <taxon>Bacteria</taxon>
        <taxon>Pseudomonadati</taxon>
        <taxon>Bacteroidota</taxon>
        <taxon>Flavobacteriia</taxon>
        <taxon>Flavobacteriales</taxon>
        <taxon>Flavobacteriaceae</taxon>
        <taxon>Flavivirga</taxon>
    </lineage>
</organism>
<protein>
    <submittedName>
        <fullName evidence="1">Uncharacterized protein</fullName>
    </submittedName>
</protein>
<proteinExistence type="predicted"/>
<keyword evidence="2" id="KW-1185">Reference proteome</keyword>